<keyword evidence="1" id="KW-1133">Transmembrane helix</keyword>
<protein>
    <submittedName>
        <fullName evidence="2">Uncharacterized protein</fullName>
    </submittedName>
</protein>
<feature type="transmembrane region" description="Helical" evidence="1">
    <location>
        <begin position="64"/>
        <end position="83"/>
    </location>
</feature>
<keyword evidence="1" id="KW-0812">Transmembrane</keyword>
<evidence type="ECO:0000256" key="1">
    <source>
        <dbReference type="SAM" id="Phobius"/>
    </source>
</evidence>
<dbReference type="EMBL" id="BAABJP010000039">
    <property type="protein sequence ID" value="GAA5168175.1"/>
    <property type="molecule type" value="Genomic_DNA"/>
</dbReference>
<gene>
    <name evidence="2" type="ORF">GCM10023321_61860</name>
</gene>
<name>A0ABP9QV82_9PSEU</name>
<accession>A0ABP9QV82</accession>
<feature type="transmembrane region" description="Helical" evidence="1">
    <location>
        <begin position="38"/>
        <end position="58"/>
    </location>
</feature>
<evidence type="ECO:0000313" key="2">
    <source>
        <dbReference type="EMBL" id="GAA5168175.1"/>
    </source>
</evidence>
<comment type="caution">
    <text evidence="2">The sequence shown here is derived from an EMBL/GenBank/DDBJ whole genome shotgun (WGS) entry which is preliminary data.</text>
</comment>
<evidence type="ECO:0000313" key="3">
    <source>
        <dbReference type="Proteomes" id="UP001428817"/>
    </source>
</evidence>
<dbReference type="Proteomes" id="UP001428817">
    <property type="component" value="Unassembled WGS sequence"/>
</dbReference>
<keyword evidence="3" id="KW-1185">Reference proteome</keyword>
<proteinExistence type="predicted"/>
<sequence length="155" mass="16775">MIDSDRAKRLLRSGALALGGVLWPGPEQFGPPRLRRRLPWLTGLYAVIVCISAAGAELNDSRRMVGGVAFLLMLPLIAGLALAGRRPLDGWRLVTLWLLVLPFLVPPPAPPVPPLEAWSGACGCRPCCWPASGDRAAPGRTRSRSAAWGCWCWSR</sequence>
<keyword evidence="1" id="KW-0472">Membrane</keyword>
<reference evidence="3" key="1">
    <citation type="journal article" date="2019" name="Int. J. Syst. Evol. Microbiol.">
        <title>The Global Catalogue of Microorganisms (GCM) 10K type strain sequencing project: providing services to taxonomists for standard genome sequencing and annotation.</title>
        <authorList>
            <consortium name="The Broad Institute Genomics Platform"/>
            <consortium name="The Broad Institute Genome Sequencing Center for Infectious Disease"/>
            <person name="Wu L."/>
            <person name="Ma J."/>
        </authorList>
    </citation>
    <scope>NUCLEOTIDE SEQUENCE [LARGE SCALE GENOMIC DNA]</scope>
    <source>
        <strain evidence="3">JCM 18303</strain>
    </source>
</reference>
<dbReference type="RefSeq" id="WP_185065364.1">
    <property type="nucleotide sequence ID" value="NZ_BAABJP010000039.1"/>
</dbReference>
<organism evidence="2 3">
    <name type="scientific">Pseudonocardia eucalypti</name>
    <dbReference type="NCBI Taxonomy" id="648755"/>
    <lineage>
        <taxon>Bacteria</taxon>
        <taxon>Bacillati</taxon>
        <taxon>Actinomycetota</taxon>
        <taxon>Actinomycetes</taxon>
        <taxon>Pseudonocardiales</taxon>
        <taxon>Pseudonocardiaceae</taxon>
        <taxon>Pseudonocardia</taxon>
    </lineage>
</organism>